<evidence type="ECO:0000313" key="25">
    <source>
        <dbReference type="Proteomes" id="UP000001819"/>
    </source>
</evidence>
<dbReference type="InterPro" id="IPR000873">
    <property type="entry name" value="AMP-dep_synth/lig_dom"/>
</dbReference>
<evidence type="ECO:0000256" key="11">
    <source>
        <dbReference type="ARBA" id="ARBA00023055"/>
    </source>
</evidence>
<evidence type="ECO:0000256" key="16">
    <source>
        <dbReference type="ARBA" id="ARBA00041297"/>
    </source>
</evidence>
<accession>A0A6I8V6Y1</accession>
<dbReference type="RefSeq" id="XP_004444561.3">
    <property type="nucleotide sequence ID" value="XM_004444504.3"/>
</dbReference>
<evidence type="ECO:0000256" key="9">
    <source>
        <dbReference type="ARBA" id="ARBA00022840"/>
    </source>
</evidence>
<comment type="function">
    <text evidence="19">Acyl-CoA synthetase required for both the import of long chain fatty acids (LCFAs) (C14-C18) and the activation very long chain fatty acids (VLCFAs) (C20-C26) by esterification of the fatty acids into metabolically active CoA-thioesters for subsequent degradation or incorporation into phospholipids. The transport and fatty acyl-CoA synthetase activities are genetically separable and are thus independent activities. Esterifies VLCFAs in the peroxisome matrix. The VLCFAs are actively transported into peroxisomes by a PXA1-PXA2 heterodimeric transporter in the peroxisomal membrane.</text>
</comment>
<dbReference type="FunFam" id="3.40.50.12780:FF:000019">
    <property type="entry name" value="Long-chain fatty acid transporter"/>
    <property type="match status" value="1"/>
</dbReference>
<dbReference type="EC" id="6.2.1.3" evidence="14"/>
<evidence type="ECO:0000259" key="24">
    <source>
        <dbReference type="Pfam" id="PF13193"/>
    </source>
</evidence>
<dbReference type="GO" id="GO:0005324">
    <property type="term" value="F:long-chain fatty acid transmembrane transporter activity"/>
    <property type="evidence" value="ECO:0007669"/>
    <property type="project" value="TreeGrafter"/>
</dbReference>
<evidence type="ECO:0000256" key="18">
    <source>
        <dbReference type="ARBA" id="ARBA00048666"/>
    </source>
</evidence>
<keyword evidence="8" id="KW-0276">Fatty acid metabolism</keyword>
<keyword evidence="13" id="KW-0576">Peroxisome</keyword>
<keyword evidence="11" id="KW-0445">Lipid transport</keyword>
<keyword evidence="8" id="KW-0443">Lipid metabolism</keyword>
<evidence type="ECO:0000256" key="1">
    <source>
        <dbReference type="ARBA" id="ARBA00004651"/>
    </source>
</evidence>
<dbReference type="Pfam" id="PF00501">
    <property type="entry name" value="AMP-binding"/>
    <property type="match status" value="1"/>
</dbReference>
<feature type="domain" description="AMP-dependent synthetase/ligase" evidence="23">
    <location>
        <begin position="157"/>
        <end position="512"/>
    </location>
</feature>
<evidence type="ECO:0000256" key="6">
    <source>
        <dbReference type="ARBA" id="ARBA00022692"/>
    </source>
</evidence>
<dbReference type="GO" id="GO:0044539">
    <property type="term" value="P:long-chain fatty acid import into cell"/>
    <property type="evidence" value="ECO:0007669"/>
    <property type="project" value="TreeGrafter"/>
</dbReference>
<dbReference type="GO" id="GO:0004467">
    <property type="term" value="F:long-chain fatty acid-CoA ligase activity"/>
    <property type="evidence" value="ECO:0007669"/>
    <property type="project" value="UniProtKB-EC"/>
</dbReference>
<keyword evidence="6 22" id="KW-0812">Transmembrane</keyword>
<feature type="domain" description="AMP-binding enzyme C-terminal" evidence="24">
    <location>
        <begin position="601"/>
        <end position="676"/>
    </location>
</feature>
<evidence type="ECO:0000256" key="5">
    <source>
        <dbReference type="ARBA" id="ARBA00022598"/>
    </source>
</evidence>
<dbReference type="Gene3D" id="3.30.300.30">
    <property type="match status" value="1"/>
</dbReference>
<reference evidence="25" key="1">
    <citation type="submission" date="2024-06" db="UniProtKB">
        <authorList>
            <consortium name="RefSeq"/>
        </authorList>
    </citation>
    <scope>NUCLEOTIDE SEQUENCE [LARGE SCALE GENOMIC DNA]</scope>
    <source>
        <strain evidence="25">MV2-25</strain>
    </source>
</reference>
<comment type="similarity">
    <text evidence="2">Belongs to the ATP-dependent AMP-binding enzyme family.</text>
</comment>
<evidence type="ECO:0000256" key="12">
    <source>
        <dbReference type="ARBA" id="ARBA00023136"/>
    </source>
</evidence>
<dbReference type="ExpressionAtlas" id="A0A6I8V6Y1">
    <property type="expression patterns" value="baseline"/>
</dbReference>
<sequence length="723" mass="80435">MAPFLLNSTIPSRPFSSRSRSLFSSCFACFCLSQRTVDVRAVKMSENGELGDQEDQQPGGKKMEIQLELNLKQKLATRLGTLIAASLVYFCFCCDTAVASVIFAALLGLLLRSPTFVFSLVMTAQRDIMALQRFLALNLYLLKRDRGGFTIARCFQQLSRAQPQKACFVMDDRRITYAEALLLSEKVAGFFSGQGLQRGDCVALLMETRLEYPCIWLGLSQLGVITALINSNLRGESLLHSIKVANAKALIIGSELMDVLQSLIEKEQLPCLPVYQYTDKELRTIPGHELLPGAVDLSAALATQQAMALPASSSAEEARSKLLYVYTSGTTGLPKAAVITNLRFLFMAAGTFYMLRLNRDDVVYNPLPLYHTAGGIVGVGMALLNGSTVVLRKKFSAKNFWLDCSRNDCTVAQYIGELCRYLLATPYTPEQQHHRLRMMYGNGLRPQIWSQFVRRFSIPQIGEIYGATEGNSNLINITNREGAIGFVPVYGRKIYPVQVLLCDEETGELLKDPRGHCIRCRPGEAGLLVGKVDSRRAVSAFHGYADKGASEKKLLRNVFAKDDVFFNSGDMVVCDILGYFYFKDRTGDTFRWRGENVATQEVEAIITNCVGLEDCVVYGVEIPHVEGKAGMAAIVDPGRKVDMDYLSIMLRGSLPAYARPLFIRLLDEIPRTATFKLKKRELANEGYDLTRLSDPIFYLNRDGVYRHLSRDQYKSLQAGTAGL</sequence>
<dbReference type="SUPFAM" id="SSF56801">
    <property type="entry name" value="Acetyl-CoA synthetase-like"/>
    <property type="match status" value="1"/>
</dbReference>
<proteinExistence type="inferred from homology"/>
<evidence type="ECO:0000256" key="3">
    <source>
        <dbReference type="ARBA" id="ARBA00022448"/>
    </source>
</evidence>
<dbReference type="PROSITE" id="PS00455">
    <property type="entry name" value="AMP_BINDING"/>
    <property type="match status" value="1"/>
</dbReference>
<keyword evidence="12 22" id="KW-0472">Membrane</keyword>
<evidence type="ECO:0000256" key="2">
    <source>
        <dbReference type="ARBA" id="ARBA00006432"/>
    </source>
</evidence>
<comment type="catalytic activity">
    <reaction evidence="18">
        <text>tetracosanoate + ATP + CoA = tetracosanoyl-CoA + AMP + diphosphate</text>
        <dbReference type="Rhea" id="RHEA:33639"/>
        <dbReference type="ChEBI" id="CHEBI:30616"/>
        <dbReference type="ChEBI" id="CHEBI:31014"/>
        <dbReference type="ChEBI" id="CHEBI:33019"/>
        <dbReference type="ChEBI" id="CHEBI:57287"/>
        <dbReference type="ChEBI" id="CHEBI:65052"/>
        <dbReference type="ChEBI" id="CHEBI:456215"/>
    </reaction>
    <physiologicalReaction direction="left-to-right" evidence="18">
        <dbReference type="Rhea" id="RHEA:33640"/>
    </physiologicalReaction>
</comment>
<feature type="transmembrane region" description="Helical" evidence="22">
    <location>
        <begin position="87"/>
        <end position="111"/>
    </location>
</feature>
<dbReference type="GO" id="GO:0005789">
    <property type="term" value="C:endoplasmic reticulum membrane"/>
    <property type="evidence" value="ECO:0007669"/>
    <property type="project" value="TreeGrafter"/>
</dbReference>
<evidence type="ECO:0000313" key="26">
    <source>
        <dbReference type="RefSeq" id="XP_004444561.3"/>
    </source>
</evidence>
<dbReference type="PANTHER" id="PTHR43107:SF15">
    <property type="entry name" value="FATTY ACID TRANSPORT PROTEIN 3, ISOFORM A"/>
    <property type="match status" value="1"/>
</dbReference>
<gene>
    <name evidence="26" type="primary">Fatp3</name>
</gene>
<dbReference type="Proteomes" id="UP000001819">
    <property type="component" value="Chromosome 3"/>
</dbReference>
<reference evidence="26" key="2">
    <citation type="submission" date="2025-08" db="UniProtKB">
        <authorList>
            <consortium name="RefSeq"/>
        </authorList>
    </citation>
    <scope>IDENTIFICATION</scope>
    <source>
        <strain evidence="26">MV-25-SWS-2005</strain>
        <tissue evidence="26">Whole body</tissue>
    </source>
</reference>
<evidence type="ECO:0000256" key="13">
    <source>
        <dbReference type="ARBA" id="ARBA00023140"/>
    </source>
</evidence>
<evidence type="ECO:0000256" key="14">
    <source>
        <dbReference type="ARBA" id="ARBA00026121"/>
    </source>
</evidence>
<evidence type="ECO:0000256" key="8">
    <source>
        <dbReference type="ARBA" id="ARBA00022832"/>
    </source>
</evidence>
<dbReference type="NCBIfam" id="NF006134">
    <property type="entry name" value="PRK08279.1"/>
    <property type="match status" value="1"/>
</dbReference>
<evidence type="ECO:0000256" key="20">
    <source>
        <dbReference type="ARBA" id="ARBA00068795"/>
    </source>
</evidence>
<protein>
    <recommendedName>
        <fullName evidence="20">Very long-chain fatty acid transport protein</fullName>
        <ecNumber evidence="14">6.2.1.3</ecNumber>
    </recommendedName>
    <alternativeName>
        <fullName evidence="16">Long-chain-fatty-acid--CoA ligase</fullName>
    </alternativeName>
    <alternativeName>
        <fullName evidence="21">Very-long-chain acyl-CoA synthetase</fullName>
    </alternativeName>
</protein>
<dbReference type="InterPro" id="IPR042099">
    <property type="entry name" value="ANL_N_sf"/>
</dbReference>
<dbReference type="Pfam" id="PF13193">
    <property type="entry name" value="AMP-binding_C"/>
    <property type="match status" value="1"/>
</dbReference>
<dbReference type="InterPro" id="IPR025110">
    <property type="entry name" value="AMP-bd_C"/>
</dbReference>
<keyword evidence="4" id="KW-1003">Cell membrane</keyword>
<keyword evidence="25" id="KW-1185">Reference proteome</keyword>
<dbReference type="FunFam" id="3.30.300.30:FF:000002">
    <property type="entry name" value="Long-chain fatty acid transport protein 1"/>
    <property type="match status" value="1"/>
</dbReference>
<dbReference type="InParanoid" id="A0A6I8V6Y1"/>
<evidence type="ECO:0000259" key="23">
    <source>
        <dbReference type="Pfam" id="PF00501"/>
    </source>
</evidence>
<organism evidence="25 26">
    <name type="scientific">Drosophila pseudoobscura pseudoobscura</name>
    <name type="common">Fruit fly</name>
    <dbReference type="NCBI Taxonomy" id="46245"/>
    <lineage>
        <taxon>Eukaryota</taxon>
        <taxon>Metazoa</taxon>
        <taxon>Ecdysozoa</taxon>
        <taxon>Arthropoda</taxon>
        <taxon>Hexapoda</taxon>
        <taxon>Insecta</taxon>
        <taxon>Pterygota</taxon>
        <taxon>Neoptera</taxon>
        <taxon>Endopterygota</taxon>
        <taxon>Diptera</taxon>
        <taxon>Brachycera</taxon>
        <taxon>Muscomorpha</taxon>
        <taxon>Ephydroidea</taxon>
        <taxon>Drosophilidae</taxon>
        <taxon>Drosophila</taxon>
        <taxon>Sophophora</taxon>
    </lineage>
</organism>
<dbReference type="GO" id="GO:0005778">
    <property type="term" value="C:peroxisomal membrane"/>
    <property type="evidence" value="ECO:0007669"/>
    <property type="project" value="UniProtKB-SubCell"/>
</dbReference>
<keyword evidence="9" id="KW-0067">ATP-binding</keyword>
<evidence type="ECO:0000256" key="4">
    <source>
        <dbReference type="ARBA" id="ARBA00022475"/>
    </source>
</evidence>
<evidence type="ECO:0000256" key="10">
    <source>
        <dbReference type="ARBA" id="ARBA00022989"/>
    </source>
</evidence>
<dbReference type="GO" id="GO:0005524">
    <property type="term" value="F:ATP binding"/>
    <property type="evidence" value="ECO:0007669"/>
    <property type="project" value="UniProtKB-KW"/>
</dbReference>
<evidence type="ECO:0000256" key="17">
    <source>
        <dbReference type="ARBA" id="ARBA00046271"/>
    </source>
</evidence>
<evidence type="ECO:0000256" key="22">
    <source>
        <dbReference type="SAM" id="Phobius"/>
    </source>
</evidence>
<dbReference type="PANTHER" id="PTHR43107">
    <property type="entry name" value="LONG-CHAIN FATTY ACID TRANSPORT PROTEIN"/>
    <property type="match status" value="1"/>
</dbReference>
<evidence type="ECO:0000256" key="15">
    <source>
        <dbReference type="ARBA" id="ARBA00036527"/>
    </source>
</evidence>
<evidence type="ECO:0000256" key="21">
    <source>
        <dbReference type="ARBA" id="ARBA00078285"/>
    </source>
</evidence>
<dbReference type="InterPro" id="IPR045851">
    <property type="entry name" value="AMP-bd_C_sf"/>
</dbReference>
<dbReference type="GO" id="GO:0005886">
    <property type="term" value="C:plasma membrane"/>
    <property type="evidence" value="ECO:0007669"/>
    <property type="project" value="UniProtKB-SubCell"/>
</dbReference>
<comment type="catalytic activity">
    <reaction evidence="15">
        <text>a very long-chain fatty acid + ATP + CoA = a very long-chain fatty acyl-CoA + AMP + diphosphate</text>
        <dbReference type="Rhea" id="RHEA:54536"/>
        <dbReference type="ChEBI" id="CHEBI:30616"/>
        <dbReference type="ChEBI" id="CHEBI:33019"/>
        <dbReference type="ChEBI" id="CHEBI:57287"/>
        <dbReference type="ChEBI" id="CHEBI:58950"/>
        <dbReference type="ChEBI" id="CHEBI:138261"/>
        <dbReference type="ChEBI" id="CHEBI:456215"/>
    </reaction>
    <physiologicalReaction direction="left-to-right" evidence="15">
        <dbReference type="Rhea" id="RHEA:54537"/>
    </physiologicalReaction>
</comment>
<keyword evidence="7" id="KW-0547">Nucleotide-binding</keyword>
<keyword evidence="3" id="KW-0813">Transport</keyword>
<dbReference type="AlphaFoldDB" id="A0A6I8V6Y1"/>
<evidence type="ECO:0000256" key="19">
    <source>
        <dbReference type="ARBA" id="ARBA00060276"/>
    </source>
</evidence>
<keyword evidence="10 22" id="KW-1133">Transmembrane helix</keyword>
<evidence type="ECO:0000256" key="7">
    <source>
        <dbReference type="ARBA" id="ARBA00022741"/>
    </source>
</evidence>
<dbReference type="InterPro" id="IPR020845">
    <property type="entry name" value="AMP-binding_CS"/>
</dbReference>
<comment type="subcellular location">
    <subcellularLocation>
        <location evidence="1">Cell membrane</location>
        <topology evidence="1">Multi-pass membrane protein</topology>
    </subcellularLocation>
    <subcellularLocation>
        <location evidence="17">Peroxisome membrane</location>
    </subcellularLocation>
</comment>
<name>A0A6I8V6Y1_DROPS</name>
<dbReference type="Gene3D" id="3.40.50.12780">
    <property type="entry name" value="N-terminal domain of ligase-like"/>
    <property type="match status" value="1"/>
</dbReference>
<dbReference type="FunCoup" id="A0A6I8V6Y1">
    <property type="interactions" value="83"/>
</dbReference>
<keyword evidence="5" id="KW-0436">Ligase</keyword>